<evidence type="ECO:0000313" key="2">
    <source>
        <dbReference type="Proteomes" id="UP001153332"/>
    </source>
</evidence>
<organism evidence="1 2">
    <name type="scientific">Lasiodiplodia mahajangana</name>
    <dbReference type="NCBI Taxonomy" id="1108764"/>
    <lineage>
        <taxon>Eukaryota</taxon>
        <taxon>Fungi</taxon>
        <taxon>Dikarya</taxon>
        <taxon>Ascomycota</taxon>
        <taxon>Pezizomycotina</taxon>
        <taxon>Dothideomycetes</taxon>
        <taxon>Dothideomycetes incertae sedis</taxon>
        <taxon>Botryosphaeriales</taxon>
        <taxon>Botryosphaeriaceae</taxon>
        <taxon>Lasiodiplodia</taxon>
    </lineage>
</organism>
<reference evidence="1" key="1">
    <citation type="submission" date="2022-12" db="EMBL/GenBank/DDBJ databases">
        <title>Genome Sequence of Lasiodiplodia mahajangana.</title>
        <authorList>
            <person name="Buettner E."/>
        </authorList>
    </citation>
    <scope>NUCLEOTIDE SEQUENCE</scope>
    <source>
        <strain evidence="1">VT137</strain>
    </source>
</reference>
<dbReference type="EMBL" id="JAPUUL010001033">
    <property type="protein sequence ID" value="KAJ8128549.1"/>
    <property type="molecule type" value="Genomic_DNA"/>
</dbReference>
<dbReference type="Proteomes" id="UP001153332">
    <property type="component" value="Unassembled WGS sequence"/>
</dbReference>
<protein>
    <submittedName>
        <fullName evidence="1">Uncharacterized protein</fullName>
    </submittedName>
</protein>
<accession>A0ACC2JMD1</accession>
<keyword evidence="2" id="KW-1185">Reference proteome</keyword>
<evidence type="ECO:0000313" key="1">
    <source>
        <dbReference type="EMBL" id="KAJ8128549.1"/>
    </source>
</evidence>
<name>A0ACC2JMD1_9PEZI</name>
<gene>
    <name evidence="1" type="ORF">O1611_g5084</name>
</gene>
<proteinExistence type="predicted"/>
<sequence>MGNGHSEKVPEIREAKFRVGVETEIPLAVTKRDEVGKANGLLEGTDALRELAILFNKHGLIAYDSAVDHEHDYSKWAITIDPSIEVGHELKGVGSPIEIKSPPMCIDKMKHGIRFRTMWEIIEPFMIRNIEYWKMASTHVHFSLKNTEFPIEVAQQLAFCVVYFEKAIDDILPGMTHAKDKKRPGGWKNCDRFAKRNRVRPLRNGRKPLDDLKSCWEAIRDTGNIYEIAELMCYDDDAYRRSFGQIIKNWKWNFKGIDFKTIEFRHMPPSRSAQETVDWITFTTQFVQAAADVNRDMLDRACDSREISFTEAVGLELSVDRQNQLDWEDHWAADGQPNKVLFHQFKYFMQGDAEFWDRIISIRDGIENELARLP</sequence>
<comment type="caution">
    <text evidence="1">The sequence shown here is derived from an EMBL/GenBank/DDBJ whole genome shotgun (WGS) entry which is preliminary data.</text>
</comment>